<dbReference type="InterPro" id="IPR057073">
    <property type="entry name" value="EGF_integrin_2"/>
</dbReference>
<organism evidence="8 9">
    <name type="scientific">Gouania willdenowi</name>
    <name type="common">Blunt-snouted clingfish</name>
    <name type="synonym">Lepadogaster willdenowi</name>
    <dbReference type="NCBI Taxonomy" id="441366"/>
    <lineage>
        <taxon>Eukaryota</taxon>
        <taxon>Metazoa</taxon>
        <taxon>Chordata</taxon>
        <taxon>Craniata</taxon>
        <taxon>Vertebrata</taxon>
        <taxon>Euteleostomi</taxon>
        <taxon>Actinopterygii</taxon>
        <taxon>Neopterygii</taxon>
        <taxon>Teleostei</taxon>
        <taxon>Neoteleostei</taxon>
        <taxon>Acanthomorphata</taxon>
        <taxon>Ovalentaria</taxon>
        <taxon>Blenniimorphae</taxon>
        <taxon>Blenniiformes</taxon>
        <taxon>Gobiesocoidei</taxon>
        <taxon>Gobiesocidae</taxon>
        <taxon>Gobiesocinae</taxon>
        <taxon>Gouania</taxon>
    </lineage>
</organism>
<dbReference type="Proteomes" id="UP000694680">
    <property type="component" value="Chromosome 16"/>
</dbReference>
<dbReference type="GO" id="GO:0016477">
    <property type="term" value="P:cell migration"/>
    <property type="evidence" value="ECO:0007669"/>
    <property type="project" value="TreeGrafter"/>
</dbReference>
<dbReference type="InterPro" id="IPR057243">
    <property type="entry name" value="Integrin_I-EGF_CS"/>
</dbReference>
<accession>A0A8C5H178</accession>
<evidence type="ECO:0000256" key="1">
    <source>
        <dbReference type="ARBA" id="ARBA00022536"/>
    </source>
</evidence>
<feature type="domain" description="Integrin beta subunit tail" evidence="7">
    <location>
        <begin position="225"/>
        <end position="312"/>
    </location>
</feature>
<keyword evidence="5" id="KW-1015">Disulfide bond</keyword>
<keyword evidence="9" id="KW-1185">Reference proteome</keyword>
<keyword evidence="6" id="KW-0325">Glycoprotein</keyword>
<dbReference type="GO" id="GO:0008305">
    <property type="term" value="C:integrin complex"/>
    <property type="evidence" value="ECO:0007669"/>
    <property type="project" value="TreeGrafter"/>
</dbReference>
<evidence type="ECO:0000256" key="3">
    <source>
        <dbReference type="ARBA" id="ARBA00022737"/>
    </source>
</evidence>
<evidence type="ECO:0000256" key="6">
    <source>
        <dbReference type="ARBA" id="ARBA00023180"/>
    </source>
</evidence>
<evidence type="ECO:0000256" key="2">
    <source>
        <dbReference type="ARBA" id="ARBA00022729"/>
    </source>
</evidence>
<evidence type="ECO:0000256" key="5">
    <source>
        <dbReference type="ARBA" id="ARBA00023157"/>
    </source>
</evidence>
<dbReference type="PANTHER" id="PTHR10082:SF28">
    <property type="entry name" value="INTEGRIN BETA-1"/>
    <property type="match status" value="1"/>
</dbReference>
<dbReference type="Gene3D" id="2.10.25.10">
    <property type="entry name" value="Laminin"/>
    <property type="match status" value="4"/>
</dbReference>
<reference evidence="8" key="3">
    <citation type="submission" date="2025-09" db="UniProtKB">
        <authorList>
            <consortium name="Ensembl"/>
        </authorList>
    </citation>
    <scope>IDENTIFICATION</scope>
</reference>
<keyword evidence="1" id="KW-0245">EGF-like domain</keyword>
<dbReference type="InterPro" id="IPR015812">
    <property type="entry name" value="Integrin_bsu"/>
</dbReference>
<keyword evidence="4" id="KW-0812">Transmembrane</keyword>
<dbReference type="InterPro" id="IPR013111">
    <property type="entry name" value="EGF_extracell"/>
</dbReference>
<dbReference type="InterPro" id="IPR012896">
    <property type="entry name" value="Integrin_bsu_tail"/>
</dbReference>
<dbReference type="Pfam" id="PF23105">
    <property type="entry name" value="EGF_integrin"/>
    <property type="match status" value="1"/>
</dbReference>
<dbReference type="GO" id="GO:0007229">
    <property type="term" value="P:integrin-mediated signaling pathway"/>
    <property type="evidence" value="ECO:0007669"/>
    <property type="project" value="UniProtKB-KW"/>
</dbReference>
<reference evidence="8" key="2">
    <citation type="submission" date="2025-08" db="UniProtKB">
        <authorList>
            <consortium name="Ensembl"/>
        </authorList>
    </citation>
    <scope>IDENTIFICATION</scope>
</reference>
<dbReference type="PANTHER" id="PTHR10082">
    <property type="entry name" value="INTEGRIN BETA SUBUNIT"/>
    <property type="match status" value="1"/>
</dbReference>
<dbReference type="GO" id="GO:0007160">
    <property type="term" value="P:cell-matrix adhesion"/>
    <property type="evidence" value="ECO:0007669"/>
    <property type="project" value="TreeGrafter"/>
</dbReference>
<keyword evidence="4" id="KW-0472">Membrane</keyword>
<dbReference type="PROSITE" id="PS00243">
    <property type="entry name" value="I_EGF_1"/>
    <property type="match status" value="1"/>
</dbReference>
<evidence type="ECO:0000313" key="9">
    <source>
        <dbReference type="Proteomes" id="UP000694680"/>
    </source>
</evidence>
<dbReference type="SUPFAM" id="SSF57196">
    <property type="entry name" value="EGF/Laminin"/>
    <property type="match status" value="2"/>
</dbReference>
<dbReference type="SUPFAM" id="SSF69687">
    <property type="entry name" value="Integrin beta tail domain"/>
    <property type="match status" value="1"/>
</dbReference>
<evidence type="ECO:0000256" key="4">
    <source>
        <dbReference type="ARBA" id="ARBA00022989"/>
    </source>
</evidence>
<keyword evidence="2" id="KW-0732">Signal</keyword>
<dbReference type="SMART" id="SM01242">
    <property type="entry name" value="Integrin_B_tail"/>
    <property type="match status" value="1"/>
</dbReference>
<dbReference type="AlphaFoldDB" id="A0A8C5H178"/>
<name>A0A8C5H178_GOUWI</name>
<dbReference type="GO" id="GO:0005925">
    <property type="term" value="C:focal adhesion"/>
    <property type="evidence" value="ECO:0007669"/>
    <property type="project" value="TreeGrafter"/>
</dbReference>
<keyword evidence="3" id="KW-0677">Repeat</keyword>
<reference evidence="8" key="1">
    <citation type="submission" date="2020-06" db="EMBL/GenBank/DDBJ databases">
        <authorList>
            <consortium name="Wellcome Sanger Institute Data Sharing"/>
        </authorList>
    </citation>
    <scope>NUCLEOTIDE SEQUENCE [LARGE SCALE GENOMIC DNA]</scope>
</reference>
<dbReference type="Ensembl" id="ENSGWIT00000041182.1">
    <property type="protein sequence ID" value="ENSGWIP00000037820.1"/>
    <property type="gene ID" value="ENSGWIG00000019425.1"/>
</dbReference>
<dbReference type="GO" id="GO:0098609">
    <property type="term" value="P:cell-cell adhesion"/>
    <property type="evidence" value="ECO:0007669"/>
    <property type="project" value="TreeGrafter"/>
</dbReference>
<evidence type="ECO:0000259" key="7">
    <source>
        <dbReference type="SMART" id="SM01242"/>
    </source>
</evidence>
<keyword evidence="4" id="KW-1133">Transmembrane helix</keyword>
<dbReference type="GO" id="GO:0009986">
    <property type="term" value="C:cell surface"/>
    <property type="evidence" value="ECO:0007669"/>
    <property type="project" value="TreeGrafter"/>
</dbReference>
<dbReference type="GO" id="GO:0033627">
    <property type="term" value="P:cell adhesion mediated by integrin"/>
    <property type="evidence" value="ECO:0007669"/>
    <property type="project" value="TreeGrafter"/>
</dbReference>
<dbReference type="GO" id="GO:0005178">
    <property type="term" value="F:integrin binding"/>
    <property type="evidence" value="ECO:0007669"/>
    <property type="project" value="TreeGrafter"/>
</dbReference>
<dbReference type="Pfam" id="PF07974">
    <property type="entry name" value="EGF_2"/>
    <property type="match status" value="1"/>
</dbReference>
<sequence length="414" mass="45777">MEPNKVYLFVRPGGNQSYTLYFTPTEQLMEEVTVNASNIPAGVNISFDISPKGNPRSVQRREEKTDVCRENGVLVCGQCECYQPYSGRFCQKGEEDVSLLACRSGPHAPVCSGRGSCEGGFCLCNTPVDSMERFSGQFCEWSNFQCPQYNKKICRGKGSCEGGTCVCDEGWTGEDCGCTTNVTGCMAYNQQVCNGNGMCECGLCKCKLPFYGPTCEMCFTCPGTCVTRADCVECRGFGTGVKNSSCDRECGFFSLSIVENSDDLPEPGYKTAHCKMRSSAGDFCFFYFTYSFTPSGEHATVARDKDCPSEAGAVLKAEVSGLEAQLLIKLRFLFLCKVTTTEKDYEEQKLNNVSTFMSLAFSCTNITFYRTTTTVRTESCKNVKIHEDGAFPHYDRKLVTKYISNSLRDEQLGF</sequence>
<proteinExistence type="predicted"/>
<protein>
    <recommendedName>
        <fullName evidence="7">Integrin beta subunit tail domain-containing protein</fullName>
    </recommendedName>
</protein>
<evidence type="ECO:0000313" key="8">
    <source>
        <dbReference type="Ensembl" id="ENSGWIP00000037820.1"/>
    </source>
</evidence>
<dbReference type="InterPro" id="IPR036349">
    <property type="entry name" value="Integrin_bsu_tail_dom_sf"/>
</dbReference>